<evidence type="ECO:0000256" key="10">
    <source>
        <dbReference type="ARBA" id="ARBA00041495"/>
    </source>
</evidence>
<evidence type="ECO:0000256" key="11">
    <source>
        <dbReference type="ARBA" id="ARBA00041516"/>
    </source>
</evidence>
<feature type="compositionally biased region" description="Low complexity" evidence="13">
    <location>
        <begin position="167"/>
        <end position="189"/>
    </location>
</feature>
<keyword evidence="3" id="KW-0134">Cell wall</keyword>
<comment type="subcellular location">
    <subcellularLocation>
        <location evidence="1">Secreted</location>
        <location evidence="1">Cell wall</location>
    </subcellularLocation>
</comment>
<evidence type="ECO:0000313" key="14">
    <source>
        <dbReference type="EMBL" id="KAF1808201.1"/>
    </source>
</evidence>
<dbReference type="GO" id="GO:0005576">
    <property type="term" value="C:extracellular region"/>
    <property type="evidence" value="ECO:0007669"/>
    <property type="project" value="TreeGrafter"/>
</dbReference>
<proteinExistence type="inferred from homology"/>
<dbReference type="Gene3D" id="3.20.20.80">
    <property type="entry name" value="Glycosidases"/>
    <property type="match status" value="2"/>
</dbReference>
<comment type="function">
    <text evidence="8">Beta-glucosidases are one of a number of cellulolytic enzymes involved in the degradation of cellulosic biomass. Catalyzes the last step releasing glucose from the inhibitory cellobiose.</text>
</comment>
<keyword evidence="4" id="KW-0964">Secreted</keyword>
<gene>
    <name evidence="14 16" type="ORF">P152DRAFT_405918</name>
</gene>
<evidence type="ECO:0000256" key="13">
    <source>
        <dbReference type="SAM" id="MobiDB-lite"/>
    </source>
</evidence>
<reference evidence="14 16" key="1">
    <citation type="submission" date="2020-01" db="EMBL/GenBank/DDBJ databases">
        <authorList>
            <consortium name="DOE Joint Genome Institute"/>
            <person name="Haridas S."/>
            <person name="Albert R."/>
            <person name="Binder M."/>
            <person name="Bloem J."/>
            <person name="Labutti K."/>
            <person name="Salamov A."/>
            <person name="Andreopoulos B."/>
            <person name="Baker S.E."/>
            <person name="Barry K."/>
            <person name="Bills G."/>
            <person name="Bluhm B.H."/>
            <person name="Cannon C."/>
            <person name="Castanera R."/>
            <person name="Culley D.E."/>
            <person name="Daum C."/>
            <person name="Ezra D."/>
            <person name="Gonzalez J.B."/>
            <person name="Henrissat B."/>
            <person name="Kuo A."/>
            <person name="Liang C."/>
            <person name="Lipzen A."/>
            <person name="Lutzoni F."/>
            <person name="Magnuson J."/>
            <person name="Mondo S."/>
            <person name="Nolan M."/>
            <person name="Ohm R."/>
            <person name="Pangilinan J."/>
            <person name="Park H.-J."/>
            <person name="Ramirez L."/>
            <person name="Alfaro M."/>
            <person name="Sun H."/>
            <person name="Tritt A."/>
            <person name="Yoshinaga Y."/>
            <person name="Zwiers L.-H."/>
            <person name="Turgeon B.G."/>
            <person name="Goodwin S.B."/>
            <person name="Spatafora J.W."/>
            <person name="Crous P.W."/>
            <person name="Grigoriev I.V."/>
        </authorList>
    </citation>
    <scope>NUCLEOTIDE SEQUENCE</scope>
    <source>
        <strain evidence="14 16">CBS 781.70</strain>
    </source>
</reference>
<comment type="similarity">
    <text evidence="2">Belongs to the glycosyl hydrolase 17 family.</text>
</comment>
<dbReference type="GO" id="GO:0009986">
    <property type="term" value="C:cell surface"/>
    <property type="evidence" value="ECO:0007669"/>
    <property type="project" value="TreeGrafter"/>
</dbReference>
<dbReference type="SUPFAM" id="SSF51445">
    <property type="entry name" value="(Trans)glycosidases"/>
    <property type="match status" value="1"/>
</dbReference>
<dbReference type="EMBL" id="ML975188">
    <property type="protein sequence ID" value="KAF1808201.1"/>
    <property type="molecule type" value="Genomic_DNA"/>
</dbReference>
<dbReference type="GO" id="GO:0042973">
    <property type="term" value="F:glucan endo-1,3-beta-D-glucosidase activity"/>
    <property type="evidence" value="ECO:0007669"/>
    <property type="project" value="TreeGrafter"/>
</dbReference>
<evidence type="ECO:0000256" key="9">
    <source>
        <dbReference type="ARBA" id="ARBA00039284"/>
    </source>
</evidence>
<evidence type="ECO:0000256" key="5">
    <source>
        <dbReference type="ARBA" id="ARBA00022729"/>
    </source>
</evidence>
<feature type="region of interest" description="Disordered" evidence="13">
    <location>
        <begin position="154"/>
        <end position="195"/>
    </location>
</feature>
<dbReference type="GeneID" id="54417411"/>
<organism evidence="14">
    <name type="scientific">Eremomyces bilateralis CBS 781.70</name>
    <dbReference type="NCBI Taxonomy" id="1392243"/>
    <lineage>
        <taxon>Eukaryota</taxon>
        <taxon>Fungi</taxon>
        <taxon>Dikarya</taxon>
        <taxon>Ascomycota</taxon>
        <taxon>Pezizomycotina</taxon>
        <taxon>Dothideomycetes</taxon>
        <taxon>Dothideomycetes incertae sedis</taxon>
        <taxon>Eremomycetales</taxon>
        <taxon>Eremomycetaceae</taxon>
        <taxon>Eremomyces</taxon>
    </lineage>
</organism>
<sequence>PTSTKQEPVPTQFVTTCPTPGTYTFPATTVVVTSTTTVCEATSHPLTPGHNTYGGVTTEVTTSTTVTCPYAAVETSNGVETTVLSSTVYVCPSAGTYTPIPATTTSVPVSTVLVYPIPATYTPGTYTRDETVVTVTETDFVYVCPYTASVIPVPAPTSETPAPPPAQTSETPAQTSETPAKPSSSAPPSQGGIKSNGDQWAITYTPYSSNGACKTSDEVNADISIIAGKGFTTVRLYATDCSGLENVGSACSANGIRMIIGVFIDAGGISKAREQVTQIVSWGKFDLVDLVVVGNEAIFNGYCSAGELASFIGECKDAFTSAGYSGPVTTTEPLNIIQLHAATLCPAVDVAAANIQPFFNPETSPELAGTFVAGQLALVSAACGGKDAYNLECGWPSSGSANGVATPGTDAQRVALQGIASAVGSRTVFFSFNNDDWKHPGTFGVEQHFGCVDIF</sequence>
<dbReference type="OrthoDB" id="4082933at2759"/>
<protein>
    <recommendedName>
        <fullName evidence="9">Probable beta-glucosidase btgE</fullName>
    </recommendedName>
    <alternativeName>
        <fullName evidence="10">Beta-D-glucoside glucohydrolase btgE</fullName>
    </alternativeName>
    <alternativeName>
        <fullName evidence="12">Cellobiase btgE</fullName>
    </alternativeName>
    <alternativeName>
        <fullName evidence="11">Gentiobiase btgE</fullName>
    </alternativeName>
</protein>
<dbReference type="InterPro" id="IPR050732">
    <property type="entry name" value="Beta-glucan_modifiers"/>
</dbReference>
<evidence type="ECO:0000313" key="15">
    <source>
        <dbReference type="Proteomes" id="UP000504638"/>
    </source>
</evidence>
<keyword evidence="15" id="KW-1185">Reference proteome</keyword>
<evidence type="ECO:0000256" key="1">
    <source>
        <dbReference type="ARBA" id="ARBA00004191"/>
    </source>
</evidence>
<evidence type="ECO:0000256" key="4">
    <source>
        <dbReference type="ARBA" id="ARBA00022525"/>
    </source>
</evidence>
<reference evidence="16" key="2">
    <citation type="submission" date="2020-04" db="EMBL/GenBank/DDBJ databases">
        <authorList>
            <consortium name="NCBI Genome Project"/>
        </authorList>
    </citation>
    <scope>NUCLEOTIDE SEQUENCE</scope>
    <source>
        <strain evidence="16">CBS 781.70</strain>
    </source>
</reference>
<evidence type="ECO:0000256" key="3">
    <source>
        <dbReference type="ARBA" id="ARBA00022512"/>
    </source>
</evidence>
<dbReference type="GO" id="GO:0071555">
    <property type="term" value="P:cell wall organization"/>
    <property type="evidence" value="ECO:0007669"/>
    <property type="project" value="TreeGrafter"/>
</dbReference>
<evidence type="ECO:0000256" key="6">
    <source>
        <dbReference type="ARBA" id="ARBA00022801"/>
    </source>
</evidence>
<evidence type="ECO:0000256" key="12">
    <source>
        <dbReference type="ARBA" id="ARBA00042762"/>
    </source>
</evidence>
<dbReference type="PANTHER" id="PTHR16631">
    <property type="entry name" value="GLUCAN 1,3-BETA-GLUCOSIDASE"/>
    <property type="match status" value="1"/>
</dbReference>
<feature type="non-terminal residue" evidence="14">
    <location>
        <position position="1"/>
    </location>
</feature>
<dbReference type="GO" id="GO:0009277">
    <property type="term" value="C:fungal-type cell wall"/>
    <property type="evidence" value="ECO:0007669"/>
    <property type="project" value="TreeGrafter"/>
</dbReference>
<accession>A0A6G1FR93</accession>
<evidence type="ECO:0000313" key="16">
    <source>
        <dbReference type="RefSeq" id="XP_033529832.1"/>
    </source>
</evidence>
<keyword evidence="5" id="KW-0732">Signal</keyword>
<keyword evidence="6 14" id="KW-0378">Hydrolase</keyword>
<dbReference type="InterPro" id="IPR017853">
    <property type="entry name" value="GH"/>
</dbReference>
<evidence type="ECO:0000256" key="7">
    <source>
        <dbReference type="ARBA" id="ARBA00023295"/>
    </source>
</evidence>
<dbReference type="PANTHER" id="PTHR16631:SF24">
    <property type="entry name" value="FAMILY 17 GLUCOSIDASE SCW11-RELATED"/>
    <property type="match status" value="1"/>
</dbReference>
<reference evidence="16" key="3">
    <citation type="submission" date="2025-04" db="UniProtKB">
        <authorList>
            <consortium name="RefSeq"/>
        </authorList>
    </citation>
    <scope>IDENTIFICATION</scope>
    <source>
        <strain evidence="16">CBS 781.70</strain>
    </source>
</reference>
<dbReference type="AlphaFoldDB" id="A0A6G1FR93"/>
<name>A0A6G1FR93_9PEZI</name>
<dbReference type="Proteomes" id="UP000504638">
    <property type="component" value="Unplaced"/>
</dbReference>
<keyword evidence="7" id="KW-0326">Glycosidase</keyword>
<dbReference type="RefSeq" id="XP_033529832.1">
    <property type="nucleotide sequence ID" value="XM_033676841.1"/>
</dbReference>
<evidence type="ECO:0000256" key="2">
    <source>
        <dbReference type="ARBA" id="ARBA00008773"/>
    </source>
</evidence>
<evidence type="ECO:0000256" key="8">
    <source>
        <dbReference type="ARBA" id="ARBA00024983"/>
    </source>
</evidence>